<accession>A0ACB8R3J0</accession>
<dbReference type="Proteomes" id="UP000814033">
    <property type="component" value="Unassembled WGS sequence"/>
</dbReference>
<proteinExistence type="predicted"/>
<feature type="non-terminal residue" evidence="1">
    <location>
        <position position="1"/>
    </location>
</feature>
<protein>
    <submittedName>
        <fullName evidence="1">Uncharacterized protein</fullName>
    </submittedName>
</protein>
<name>A0ACB8R3J0_9AGAM</name>
<gene>
    <name evidence="1" type="ORF">FA95DRAFT_1449671</name>
</gene>
<dbReference type="EMBL" id="MU276486">
    <property type="protein sequence ID" value="KAI0038495.1"/>
    <property type="molecule type" value="Genomic_DNA"/>
</dbReference>
<feature type="non-terminal residue" evidence="1">
    <location>
        <position position="56"/>
    </location>
</feature>
<evidence type="ECO:0000313" key="1">
    <source>
        <dbReference type="EMBL" id="KAI0038495.1"/>
    </source>
</evidence>
<comment type="caution">
    <text evidence="1">The sequence shown here is derived from an EMBL/GenBank/DDBJ whole genome shotgun (WGS) entry which is preliminary data.</text>
</comment>
<reference evidence="1" key="1">
    <citation type="submission" date="2021-02" db="EMBL/GenBank/DDBJ databases">
        <authorList>
            <consortium name="DOE Joint Genome Institute"/>
            <person name="Ahrendt S."/>
            <person name="Looney B.P."/>
            <person name="Miyauchi S."/>
            <person name="Morin E."/>
            <person name="Drula E."/>
            <person name="Courty P.E."/>
            <person name="Chicoki N."/>
            <person name="Fauchery L."/>
            <person name="Kohler A."/>
            <person name="Kuo A."/>
            <person name="Labutti K."/>
            <person name="Pangilinan J."/>
            <person name="Lipzen A."/>
            <person name="Riley R."/>
            <person name="Andreopoulos W."/>
            <person name="He G."/>
            <person name="Johnson J."/>
            <person name="Barry K.W."/>
            <person name="Grigoriev I.V."/>
            <person name="Nagy L."/>
            <person name="Hibbett D."/>
            <person name="Henrissat B."/>
            <person name="Matheny P.B."/>
            <person name="Labbe J."/>
            <person name="Martin F."/>
        </authorList>
    </citation>
    <scope>NUCLEOTIDE SEQUENCE</scope>
    <source>
        <strain evidence="1">FP105234-sp</strain>
    </source>
</reference>
<organism evidence="1 2">
    <name type="scientific">Auriscalpium vulgare</name>
    <dbReference type="NCBI Taxonomy" id="40419"/>
    <lineage>
        <taxon>Eukaryota</taxon>
        <taxon>Fungi</taxon>
        <taxon>Dikarya</taxon>
        <taxon>Basidiomycota</taxon>
        <taxon>Agaricomycotina</taxon>
        <taxon>Agaricomycetes</taxon>
        <taxon>Russulales</taxon>
        <taxon>Auriscalpiaceae</taxon>
        <taxon>Auriscalpium</taxon>
    </lineage>
</organism>
<keyword evidence="2" id="KW-1185">Reference proteome</keyword>
<reference evidence="1" key="2">
    <citation type="journal article" date="2022" name="New Phytol.">
        <title>Evolutionary transition to the ectomycorrhizal habit in the genomes of a hyperdiverse lineage of mushroom-forming fungi.</title>
        <authorList>
            <person name="Looney B."/>
            <person name="Miyauchi S."/>
            <person name="Morin E."/>
            <person name="Drula E."/>
            <person name="Courty P.E."/>
            <person name="Kohler A."/>
            <person name="Kuo A."/>
            <person name="LaButti K."/>
            <person name="Pangilinan J."/>
            <person name="Lipzen A."/>
            <person name="Riley R."/>
            <person name="Andreopoulos W."/>
            <person name="He G."/>
            <person name="Johnson J."/>
            <person name="Nolan M."/>
            <person name="Tritt A."/>
            <person name="Barry K.W."/>
            <person name="Grigoriev I.V."/>
            <person name="Nagy L.G."/>
            <person name="Hibbett D."/>
            <person name="Henrissat B."/>
            <person name="Matheny P.B."/>
            <person name="Labbe J."/>
            <person name="Martin F.M."/>
        </authorList>
    </citation>
    <scope>NUCLEOTIDE SEQUENCE</scope>
    <source>
        <strain evidence="1">FP105234-sp</strain>
    </source>
</reference>
<evidence type="ECO:0000313" key="2">
    <source>
        <dbReference type="Proteomes" id="UP000814033"/>
    </source>
</evidence>
<sequence>DLLFDLLTWHAYAKLRVHTDSTLEFFKIVTTSLGESLRVFCDTVCDKIATKELPKE</sequence>